<name>A0A396IPC8_MEDTR</name>
<dbReference type="Gramene" id="rna15309">
    <property type="protein sequence ID" value="RHN67160.1"/>
    <property type="gene ID" value="gene15309"/>
</dbReference>
<dbReference type="CDD" id="cd00303">
    <property type="entry name" value="retropepsin_like"/>
    <property type="match status" value="1"/>
</dbReference>
<dbReference type="InterPro" id="IPR021109">
    <property type="entry name" value="Peptidase_aspartic_dom_sf"/>
</dbReference>
<dbReference type="Gene3D" id="2.40.70.10">
    <property type="entry name" value="Acid Proteases"/>
    <property type="match status" value="1"/>
</dbReference>
<dbReference type="PANTHER" id="PTHR33067:SF31">
    <property type="entry name" value="RNA-DIRECTED DNA POLYMERASE"/>
    <property type="match status" value="1"/>
</dbReference>
<dbReference type="AlphaFoldDB" id="A0A396IPC8"/>
<dbReference type="PANTHER" id="PTHR33067">
    <property type="entry name" value="RNA-DIRECTED DNA POLYMERASE-RELATED"/>
    <property type="match status" value="1"/>
</dbReference>
<comment type="caution">
    <text evidence="1">The sequence shown here is derived from an EMBL/GenBank/DDBJ whole genome shotgun (WGS) entry which is preliminary data.</text>
</comment>
<protein>
    <submittedName>
        <fullName evidence="1">Putative aspartic peptidase domain-containing protein</fullName>
    </submittedName>
</protein>
<accession>A0A396IPC8</accession>
<gene>
    <name evidence="1" type="ORF">MtrunA17_Chr3g0099721</name>
</gene>
<dbReference type="Proteomes" id="UP000265566">
    <property type="component" value="Chromosome 3"/>
</dbReference>
<sequence>MCDLGASVSLMPLSLCERLGIGELKPTKITLQLADRSVKHPAKILEDIPIKVGGIFIPAIFVVMEMKEDLQVPVLLGRHFLDTAWAIIDVKHGKLTFNAGEKKNEFELANLMKGPSIYDKL</sequence>
<proteinExistence type="predicted"/>
<evidence type="ECO:0000313" key="1">
    <source>
        <dbReference type="EMBL" id="RHN67160.1"/>
    </source>
</evidence>
<organism evidence="1 2">
    <name type="scientific">Medicago truncatula</name>
    <name type="common">Barrel medic</name>
    <name type="synonym">Medicago tribuloides</name>
    <dbReference type="NCBI Taxonomy" id="3880"/>
    <lineage>
        <taxon>Eukaryota</taxon>
        <taxon>Viridiplantae</taxon>
        <taxon>Streptophyta</taxon>
        <taxon>Embryophyta</taxon>
        <taxon>Tracheophyta</taxon>
        <taxon>Spermatophyta</taxon>
        <taxon>Magnoliopsida</taxon>
        <taxon>eudicotyledons</taxon>
        <taxon>Gunneridae</taxon>
        <taxon>Pentapetalae</taxon>
        <taxon>rosids</taxon>
        <taxon>fabids</taxon>
        <taxon>Fabales</taxon>
        <taxon>Fabaceae</taxon>
        <taxon>Papilionoideae</taxon>
        <taxon>50 kb inversion clade</taxon>
        <taxon>NPAAA clade</taxon>
        <taxon>Hologalegina</taxon>
        <taxon>IRL clade</taxon>
        <taxon>Trifolieae</taxon>
        <taxon>Medicago</taxon>
    </lineage>
</organism>
<dbReference type="EMBL" id="PSQE01000003">
    <property type="protein sequence ID" value="RHN67160.1"/>
    <property type="molecule type" value="Genomic_DNA"/>
</dbReference>
<evidence type="ECO:0000313" key="2">
    <source>
        <dbReference type="Proteomes" id="UP000265566"/>
    </source>
</evidence>
<reference evidence="2" key="1">
    <citation type="journal article" date="2018" name="Nat. Plants">
        <title>Whole-genome landscape of Medicago truncatula symbiotic genes.</title>
        <authorList>
            <person name="Pecrix Y."/>
            <person name="Staton S.E."/>
            <person name="Sallet E."/>
            <person name="Lelandais-Briere C."/>
            <person name="Moreau S."/>
            <person name="Carrere S."/>
            <person name="Blein T."/>
            <person name="Jardinaud M.F."/>
            <person name="Latrasse D."/>
            <person name="Zouine M."/>
            <person name="Zahm M."/>
            <person name="Kreplak J."/>
            <person name="Mayjonade B."/>
            <person name="Satge C."/>
            <person name="Perez M."/>
            <person name="Cauet S."/>
            <person name="Marande W."/>
            <person name="Chantry-Darmon C."/>
            <person name="Lopez-Roques C."/>
            <person name="Bouchez O."/>
            <person name="Berard A."/>
            <person name="Debelle F."/>
            <person name="Munos S."/>
            <person name="Bendahmane A."/>
            <person name="Berges H."/>
            <person name="Niebel A."/>
            <person name="Buitink J."/>
            <person name="Frugier F."/>
            <person name="Benhamed M."/>
            <person name="Crespi M."/>
            <person name="Gouzy J."/>
            <person name="Gamas P."/>
        </authorList>
    </citation>
    <scope>NUCLEOTIDE SEQUENCE [LARGE SCALE GENOMIC DNA]</scope>
    <source>
        <strain evidence="2">cv. Jemalong A17</strain>
    </source>
</reference>
<dbReference type="SUPFAM" id="SSF50630">
    <property type="entry name" value="Acid proteases"/>
    <property type="match status" value="1"/>
</dbReference>